<name>A0A1L4CXI3_9BACT</name>
<feature type="transmembrane region" description="Helical" evidence="1">
    <location>
        <begin position="289"/>
        <end position="307"/>
    </location>
</feature>
<feature type="transmembrane region" description="Helical" evidence="1">
    <location>
        <begin position="178"/>
        <end position="199"/>
    </location>
</feature>
<feature type="transmembrane region" description="Helical" evidence="1">
    <location>
        <begin position="252"/>
        <end position="271"/>
    </location>
</feature>
<keyword evidence="1" id="KW-0472">Membrane</keyword>
<sequence>MTHNKKKFRENFIDLKDSFLRFSIPWLCAVTASFLACYTQFVKDTPTTHFNALFSLLIGIPFSLGVTLLFESKKIKNSHFIAAILSVLVITSHFLITKSETNSNYFVSNLSVLLIFSSFFSFAPFLERAGWHGFWNFNYILFQRFVLSFVYSGFLSLGFIFALLILKFIINISIDESYFMSSLLFSFIGFNILFFVIGLPRNFQELNKTPEYPNWLNILIQNLIIPFTLLYNAIMYVYLAKILFSWSLPEGKIGWLVSSLSVLGIICHFFLKPLKFEEKKKWCIFFERYFYILLLPLLYMLFVGLYSRINEYGITENRYYLFASGIWLVFICLYFIISKSKNIKIIPISLSIISLLTSFGPWSASHVALTSQISSFKSILEKNKILVDGKISSASHEISFDEEKRISGIIDYIIDFHDFKSFSLLLPLNDFNEILRNKDLTDKSQISHIRDSLLNKMNLKYISKWKEKNGNEIELRSTSFPRFQSINEFQNFLGFNLNESNSSLSNDHIKINLNNQNSSLTLYKYDKELIDIPLSTFIRDTKKLSEEHNYMEEDFYVILNAKNKNAKVKIYFESIDYIENRNSIDINSLKGFMFIQEK</sequence>
<gene>
    <name evidence="2" type="ORF">AXG55_01420</name>
</gene>
<evidence type="ECO:0008006" key="4">
    <source>
        <dbReference type="Google" id="ProtNLM"/>
    </source>
</evidence>
<organism evidence="2 3">
    <name type="scientific">Silvanigrella aquatica</name>
    <dbReference type="NCBI Taxonomy" id="1915309"/>
    <lineage>
        <taxon>Bacteria</taxon>
        <taxon>Pseudomonadati</taxon>
        <taxon>Bdellovibrionota</taxon>
        <taxon>Oligoflexia</taxon>
        <taxon>Silvanigrellales</taxon>
        <taxon>Silvanigrellaceae</taxon>
        <taxon>Silvanigrella</taxon>
    </lineage>
</organism>
<feature type="transmembrane region" description="Helical" evidence="1">
    <location>
        <begin position="20"/>
        <end position="41"/>
    </location>
</feature>
<keyword evidence="3" id="KW-1185">Reference proteome</keyword>
<dbReference type="RefSeq" id="WP_148696367.1">
    <property type="nucleotide sequence ID" value="NZ_CP017834.1"/>
</dbReference>
<dbReference type="Proteomes" id="UP000184731">
    <property type="component" value="Chromosome"/>
</dbReference>
<dbReference type="InterPro" id="IPR025291">
    <property type="entry name" value="DUF4153"/>
</dbReference>
<evidence type="ECO:0000313" key="3">
    <source>
        <dbReference type="Proteomes" id="UP000184731"/>
    </source>
</evidence>
<protein>
    <recommendedName>
        <fullName evidence="4">DUF4153 domain-containing protein</fullName>
    </recommendedName>
</protein>
<dbReference type="STRING" id="1915309.AXG55_01420"/>
<proteinExistence type="predicted"/>
<dbReference type="OrthoDB" id="9812996at2"/>
<feature type="transmembrane region" description="Helical" evidence="1">
    <location>
        <begin position="146"/>
        <end position="166"/>
    </location>
</feature>
<reference evidence="2 3" key="1">
    <citation type="submission" date="2016-10" db="EMBL/GenBank/DDBJ databases">
        <title>Silvanigrella aquatica sp. nov., isolated from a freshwater lake located in the Black Forest, Germany, description of Silvanigrellaceae fam. nov., Silvanigrellales ord. nov., reclassification of the order Bdellovibrionales in the class Oligoflexia, reclassification of the families Bacteriovoracaceae and Halobacteriovoraceae in the new order Bacteriovoracales ord. nov., and reclassification of the family Pseudobacteriovoracaceae in the order Oligoflexiales.</title>
        <authorList>
            <person name="Hahn M.W."/>
            <person name="Schmidt J."/>
            <person name="Koll U."/>
            <person name="Rohde M."/>
            <person name="Verbag S."/>
            <person name="Pitt A."/>
            <person name="Nakai R."/>
            <person name="Naganuma T."/>
            <person name="Lang E."/>
        </authorList>
    </citation>
    <scope>NUCLEOTIDE SEQUENCE [LARGE SCALE GENOMIC DNA]</scope>
    <source>
        <strain evidence="2 3">MWH-Nonnen-W8red</strain>
    </source>
</reference>
<feature type="transmembrane region" description="Helical" evidence="1">
    <location>
        <begin position="345"/>
        <end position="364"/>
    </location>
</feature>
<dbReference type="EMBL" id="CP017834">
    <property type="protein sequence ID" value="APJ02661.1"/>
    <property type="molecule type" value="Genomic_DNA"/>
</dbReference>
<dbReference type="KEGG" id="saqi:AXG55_01420"/>
<dbReference type="AlphaFoldDB" id="A0A1L4CXI3"/>
<accession>A0A1L4CXI3</accession>
<keyword evidence="1" id="KW-1133">Transmembrane helix</keyword>
<feature type="transmembrane region" description="Helical" evidence="1">
    <location>
        <begin position="108"/>
        <end position="126"/>
    </location>
</feature>
<feature type="transmembrane region" description="Helical" evidence="1">
    <location>
        <begin position="77"/>
        <end position="96"/>
    </location>
</feature>
<evidence type="ECO:0000313" key="2">
    <source>
        <dbReference type="EMBL" id="APJ02661.1"/>
    </source>
</evidence>
<evidence type="ECO:0000256" key="1">
    <source>
        <dbReference type="SAM" id="Phobius"/>
    </source>
</evidence>
<keyword evidence="1" id="KW-0812">Transmembrane</keyword>
<feature type="transmembrane region" description="Helical" evidence="1">
    <location>
        <begin position="319"/>
        <end position="338"/>
    </location>
</feature>
<dbReference type="Pfam" id="PF13687">
    <property type="entry name" value="DUF4153"/>
    <property type="match status" value="1"/>
</dbReference>
<feature type="transmembrane region" description="Helical" evidence="1">
    <location>
        <begin position="219"/>
        <end position="240"/>
    </location>
</feature>
<feature type="transmembrane region" description="Helical" evidence="1">
    <location>
        <begin position="53"/>
        <end position="70"/>
    </location>
</feature>